<organism evidence="2 3">
    <name type="scientific">Fodinicurvata halophila</name>
    <dbReference type="NCBI Taxonomy" id="1419723"/>
    <lineage>
        <taxon>Bacteria</taxon>
        <taxon>Pseudomonadati</taxon>
        <taxon>Pseudomonadota</taxon>
        <taxon>Alphaproteobacteria</taxon>
        <taxon>Rhodospirillales</taxon>
        <taxon>Rhodovibrionaceae</taxon>
        <taxon>Fodinicurvata</taxon>
    </lineage>
</organism>
<dbReference type="EMBL" id="JBHSCW010000002">
    <property type="protein sequence ID" value="MFC4350848.1"/>
    <property type="molecule type" value="Genomic_DNA"/>
</dbReference>
<gene>
    <name evidence="2" type="ORF">ACFOW6_04740</name>
</gene>
<evidence type="ECO:0008006" key="4">
    <source>
        <dbReference type="Google" id="ProtNLM"/>
    </source>
</evidence>
<accession>A0ABV8UK46</accession>
<protein>
    <recommendedName>
        <fullName evidence="4">Guanylate cyclase domain-containing protein</fullName>
    </recommendedName>
</protein>
<dbReference type="Proteomes" id="UP001595799">
    <property type="component" value="Unassembled WGS sequence"/>
</dbReference>
<proteinExistence type="predicted"/>
<reference evidence="3" key="1">
    <citation type="journal article" date="2019" name="Int. J. Syst. Evol. Microbiol.">
        <title>The Global Catalogue of Microorganisms (GCM) 10K type strain sequencing project: providing services to taxonomists for standard genome sequencing and annotation.</title>
        <authorList>
            <consortium name="The Broad Institute Genomics Platform"/>
            <consortium name="The Broad Institute Genome Sequencing Center for Infectious Disease"/>
            <person name="Wu L."/>
            <person name="Ma J."/>
        </authorList>
    </citation>
    <scope>NUCLEOTIDE SEQUENCE [LARGE SCALE GENOMIC DNA]</scope>
    <source>
        <strain evidence="3">CECT 8472</strain>
    </source>
</reference>
<dbReference type="RefSeq" id="WP_382421187.1">
    <property type="nucleotide sequence ID" value="NZ_JBHSCW010000002.1"/>
</dbReference>
<evidence type="ECO:0000256" key="1">
    <source>
        <dbReference type="SAM" id="Coils"/>
    </source>
</evidence>
<evidence type="ECO:0000313" key="3">
    <source>
        <dbReference type="Proteomes" id="UP001595799"/>
    </source>
</evidence>
<evidence type="ECO:0000313" key="2">
    <source>
        <dbReference type="EMBL" id="MFC4350848.1"/>
    </source>
</evidence>
<feature type="coiled-coil region" evidence="1">
    <location>
        <begin position="239"/>
        <end position="266"/>
    </location>
</feature>
<name>A0ABV8UK46_9PROT</name>
<keyword evidence="1" id="KW-0175">Coiled coil</keyword>
<sequence length="269" mass="30194">MKYTDKFVAFIDILGFKQIVEKSVIIEDAESIARMIKRLAPESDIAFYQNDGAEICPCSESYSSDLAMRISQISDCVVISAEISAAGVINIIHYCQKVAERLLLRESVLCQGYLTRGKIVHDGMMFFGPGYQAAVEGEKQAASIEWRGEVLGTPFIEIDPDVVAYLKSHGDDCTHEMFTRMTVRGTTESYISPYGIFDRLANWASDPSKSPDQIFKEFNIANSIIERIEKDIAASKPKNLRAREKLRITQEELSKARERLAEAQSMILS</sequence>
<comment type="caution">
    <text evidence="2">The sequence shown here is derived from an EMBL/GenBank/DDBJ whole genome shotgun (WGS) entry which is preliminary data.</text>
</comment>
<keyword evidence="3" id="KW-1185">Reference proteome</keyword>